<name>A0A0W8INZ5_KOCRO</name>
<keyword evidence="1" id="KW-0472">Membrane</keyword>
<gene>
    <name evidence="2" type="ORF">AVL61_11400</name>
</gene>
<comment type="caution">
    <text evidence="2">The sequence shown here is derived from an EMBL/GenBank/DDBJ whole genome shotgun (WGS) entry which is preliminary data.</text>
</comment>
<evidence type="ECO:0000256" key="1">
    <source>
        <dbReference type="SAM" id="Phobius"/>
    </source>
</evidence>
<evidence type="ECO:0008006" key="4">
    <source>
        <dbReference type="Google" id="ProtNLM"/>
    </source>
</evidence>
<dbReference type="EMBL" id="LQBK01000003">
    <property type="protein sequence ID" value="KUG61919.1"/>
    <property type="molecule type" value="Genomic_DNA"/>
</dbReference>
<dbReference type="AlphaFoldDB" id="A0A0W8INZ5"/>
<dbReference type="RefSeq" id="WP_058872716.1">
    <property type="nucleotide sequence ID" value="NZ_LQBK01000003.1"/>
</dbReference>
<sequence>MTELSEMARTGVVSAACLTAGWALLVAALLVRCLYAWWVRTSAVHLVEDGRHRLRWHTTRYEIHEEPWPHPPSPAPAAGAEVTVYYHARHPWRWALVAPYRWLWLLTASGAVLVGAGLLIRLVRG</sequence>
<feature type="transmembrane region" description="Helical" evidence="1">
    <location>
        <begin position="102"/>
        <end position="123"/>
    </location>
</feature>
<evidence type="ECO:0000313" key="2">
    <source>
        <dbReference type="EMBL" id="KUG61919.1"/>
    </source>
</evidence>
<feature type="transmembrane region" description="Helical" evidence="1">
    <location>
        <begin position="12"/>
        <end position="38"/>
    </location>
</feature>
<evidence type="ECO:0000313" key="3">
    <source>
        <dbReference type="Proteomes" id="UP000053512"/>
    </source>
</evidence>
<keyword evidence="1" id="KW-0812">Transmembrane</keyword>
<dbReference type="OrthoDB" id="4949631at2"/>
<keyword evidence="1" id="KW-1133">Transmembrane helix</keyword>
<protein>
    <recommendedName>
        <fullName evidence="4">DUF3592 domain-containing protein</fullName>
    </recommendedName>
</protein>
<reference evidence="3" key="1">
    <citation type="submission" date="2015-12" db="EMBL/GenBank/DDBJ databases">
        <authorList>
            <person name="Nair G.R."/>
            <person name="Kaur G."/>
            <person name="Mayilraj S."/>
        </authorList>
    </citation>
    <scope>NUCLEOTIDE SEQUENCE [LARGE SCALE GENOMIC DNA]</scope>
    <source>
        <strain evidence="3">CD08_4</strain>
    </source>
</reference>
<accession>A0A0W8INZ5</accession>
<dbReference type="Proteomes" id="UP000053512">
    <property type="component" value="Unassembled WGS sequence"/>
</dbReference>
<organism evidence="2 3">
    <name type="scientific">Kocuria rosea subsp. polaris</name>
    <dbReference type="NCBI Taxonomy" id="136273"/>
    <lineage>
        <taxon>Bacteria</taxon>
        <taxon>Bacillati</taxon>
        <taxon>Actinomycetota</taxon>
        <taxon>Actinomycetes</taxon>
        <taxon>Micrococcales</taxon>
        <taxon>Micrococcaceae</taxon>
        <taxon>Kocuria</taxon>
    </lineage>
</organism>
<proteinExistence type="predicted"/>